<evidence type="ECO:0000256" key="1">
    <source>
        <dbReference type="ARBA" id="ARBA00004572"/>
    </source>
</evidence>
<dbReference type="Pfam" id="PF00004">
    <property type="entry name" value="AAA"/>
    <property type="match status" value="1"/>
</dbReference>
<keyword evidence="3" id="KW-0472">Membrane</keyword>
<feature type="compositionally biased region" description="Acidic residues" evidence="6">
    <location>
        <begin position="447"/>
        <end position="468"/>
    </location>
</feature>
<dbReference type="InterPro" id="IPR027417">
    <property type="entry name" value="P-loop_NTPase"/>
</dbReference>
<dbReference type="PANTHER" id="PTHR45644">
    <property type="entry name" value="AAA ATPASE, PUTATIVE (AFU_ORTHOLOGUE AFUA_2G12920)-RELATED-RELATED"/>
    <property type="match status" value="1"/>
</dbReference>
<accession>A0AAV9JR60</accession>
<dbReference type="InterPro" id="IPR041569">
    <property type="entry name" value="AAA_lid_3"/>
</dbReference>
<comment type="subcellular location">
    <subcellularLocation>
        <location evidence="1">Mitochondrion outer membrane</location>
        <topology evidence="1">Single-pass membrane protein</topology>
    </subcellularLocation>
</comment>
<dbReference type="AlphaFoldDB" id="A0AAV9JR60"/>
<evidence type="ECO:0000256" key="3">
    <source>
        <dbReference type="ARBA" id="ARBA00022787"/>
    </source>
</evidence>
<evidence type="ECO:0000259" key="7">
    <source>
        <dbReference type="SMART" id="SM00382"/>
    </source>
</evidence>
<keyword evidence="5" id="KW-0496">Mitochondrion</keyword>
<evidence type="ECO:0000313" key="9">
    <source>
        <dbReference type="Proteomes" id="UP001324427"/>
    </source>
</evidence>
<protein>
    <recommendedName>
        <fullName evidence="7">AAA+ ATPase domain-containing protein</fullName>
    </recommendedName>
</protein>
<name>A0AAV9JR60_9PEZI</name>
<dbReference type="PROSITE" id="PS00674">
    <property type="entry name" value="AAA"/>
    <property type="match status" value="1"/>
</dbReference>
<feature type="compositionally biased region" description="Basic and acidic residues" evidence="6">
    <location>
        <begin position="62"/>
        <end position="75"/>
    </location>
</feature>
<keyword evidence="4" id="KW-0067">ATP-binding</keyword>
<keyword evidence="2" id="KW-0547">Nucleotide-binding</keyword>
<feature type="region of interest" description="Disordered" evidence="6">
    <location>
        <begin position="1"/>
        <end position="112"/>
    </location>
</feature>
<feature type="domain" description="AAA+ ATPase" evidence="7">
    <location>
        <begin position="920"/>
        <end position="1054"/>
    </location>
</feature>
<dbReference type="InterPro" id="IPR003593">
    <property type="entry name" value="AAA+_ATPase"/>
</dbReference>
<evidence type="ECO:0000256" key="4">
    <source>
        <dbReference type="ARBA" id="ARBA00022840"/>
    </source>
</evidence>
<evidence type="ECO:0000256" key="5">
    <source>
        <dbReference type="ARBA" id="ARBA00023128"/>
    </source>
</evidence>
<feature type="region of interest" description="Disordered" evidence="6">
    <location>
        <begin position="435"/>
        <end position="475"/>
    </location>
</feature>
<proteinExistence type="predicted"/>
<reference evidence="8 9" key="1">
    <citation type="submission" date="2021-11" db="EMBL/GenBank/DDBJ databases">
        <title>Black yeast isolated from Biological Soil Crust.</title>
        <authorList>
            <person name="Kurbessoian T."/>
        </authorList>
    </citation>
    <scope>NUCLEOTIDE SEQUENCE [LARGE SCALE GENOMIC DNA]</scope>
    <source>
        <strain evidence="8 9">CCFEE 5522</strain>
    </source>
</reference>
<organism evidence="8 9">
    <name type="scientific">Oleoguttula mirabilis</name>
    <dbReference type="NCBI Taxonomy" id="1507867"/>
    <lineage>
        <taxon>Eukaryota</taxon>
        <taxon>Fungi</taxon>
        <taxon>Dikarya</taxon>
        <taxon>Ascomycota</taxon>
        <taxon>Pezizomycotina</taxon>
        <taxon>Dothideomycetes</taxon>
        <taxon>Dothideomycetidae</taxon>
        <taxon>Mycosphaerellales</taxon>
        <taxon>Teratosphaeriaceae</taxon>
        <taxon>Oleoguttula</taxon>
    </lineage>
</organism>
<dbReference type="SUPFAM" id="SSF52540">
    <property type="entry name" value="P-loop containing nucleoside triphosphate hydrolases"/>
    <property type="match status" value="1"/>
</dbReference>
<dbReference type="GO" id="GO:0005741">
    <property type="term" value="C:mitochondrial outer membrane"/>
    <property type="evidence" value="ECO:0007669"/>
    <property type="project" value="UniProtKB-SubCell"/>
</dbReference>
<feature type="region of interest" description="Disordered" evidence="6">
    <location>
        <begin position="832"/>
        <end position="855"/>
    </location>
</feature>
<dbReference type="InterPro" id="IPR003959">
    <property type="entry name" value="ATPase_AAA_core"/>
</dbReference>
<dbReference type="InterPro" id="IPR051701">
    <property type="entry name" value="Mito_OM_Translocase_MSP1"/>
</dbReference>
<gene>
    <name evidence="8" type="ORF">LTR36_010591</name>
</gene>
<evidence type="ECO:0000256" key="2">
    <source>
        <dbReference type="ARBA" id="ARBA00022741"/>
    </source>
</evidence>
<dbReference type="Pfam" id="PF17862">
    <property type="entry name" value="AAA_lid_3"/>
    <property type="match status" value="1"/>
</dbReference>
<comment type="caution">
    <text evidence="8">The sequence shown here is derived from an EMBL/GenBank/DDBJ whole genome shotgun (WGS) entry which is preliminary data.</text>
</comment>
<dbReference type="SMART" id="SM00382">
    <property type="entry name" value="AAA"/>
    <property type="match status" value="1"/>
</dbReference>
<keyword evidence="3" id="KW-1000">Mitochondrion outer membrane</keyword>
<dbReference type="GO" id="GO:0016887">
    <property type="term" value="F:ATP hydrolysis activity"/>
    <property type="evidence" value="ECO:0007669"/>
    <property type="project" value="InterPro"/>
</dbReference>
<evidence type="ECO:0000313" key="8">
    <source>
        <dbReference type="EMBL" id="KAK4547872.1"/>
    </source>
</evidence>
<feature type="compositionally biased region" description="Low complexity" evidence="6">
    <location>
        <begin position="1"/>
        <end position="24"/>
    </location>
</feature>
<sequence>MRPIARQSARLASHSRAASCSRIRQPSVPRSGAPQHTRAFHYSAKRASDARPPGEHNAWLEQQREEQRKVEDGAAKPEQTAETDIAGPKTNGDGRKPTMRRTMRSRRVTDVPKPPPIPDWFLKHNVVLVKDVSPQSAAEEGNRHIVRCVDTDTGHTLFTVPYYDSTPVHAAPGKRVQVDVNGEVVDISVLGISPAFWDTLPKEVQVPWMVRELVTQRAKPPNEVDLEVLGELLVALPRKQQEEVLRIEADNRRVPGLEGGERSSTEQRNPAPRVHLQSTKVPDGLPTSLSRNFFDHMIVPSRTISPPATSDQKGSAFRGLADSGLKGFHPLGYVFLEAEASARAGLSLAREGSPSSSFASNRVDLSLHCPDSDEHDHMDRYVSQLAEAVHANVIRLDANDIEDLTAEYVGQGQDSPGSFSTLGYDVFDGYEAATPGQNTKAFGSSAEDADEFDVDEDEYDEDEDDVDDQPTGGFGSMEDLRKALHDRRSELGKALQGIGIAGITIGKPQIIHAGSGGSRMPPRSMTSSSSSDFVQWDDARLRALLDGLVDAAKQKRAAPVGPEQPEPLRQLSTASKYHHNRLTRTAQLLVGYLSKNAEDAKVPIKLETEKQSQSPDNASSIPPTERTIIHIRDLKDICRSRLGDAVVRELVRVVQKRRRAGESVLVIGTTAQASNNIFMSSPHEAEDFPFRTITVPPLFKNNANDINELTSSADATASKTLKQPAYNRILEINLRHVQSMLRRIKPGHNTDLLAHEARDQMALHGTHLLTEKVLSLDDVQRIVLTAIGLTQSHARSDNVQPIHIALATYITTRVDQVVQQWSSNNRMSKLPKAFKAASKGKDGSDGGDAESGPNRVEEIRGSCNPHETRLLTGVVDATNIKVGFNDVHAPVETIDALKTLTTLSLLRPEAFKYGVLANDRLPGLLLYGPPGTGKTLLAKAVAKESKATVLEVSGAQIYEKYVGEGEKMVRAVFSLAKKLSPCVVFIDEADAIFGSRSSAGNRNTHREIINQFLREWDGMDDHSVFMMVATNRPFDLDDAVLRRLPRRLLVDLPVAKDRESILGIHLKHEALDDSVALGKLAEQTPLYSGSDLKNLCVSAALACVREENEQLASHKGDETFKLPDKRTLNATHFEKAIAEISASISEDMSSLTAIRKFDEQYGDRRGRRKKAGYGFGIGAADGVVDENSVRVRQGSASQERPPPA</sequence>
<feature type="region of interest" description="Disordered" evidence="6">
    <location>
        <begin position="250"/>
        <end position="282"/>
    </location>
</feature>
<dbReference type="Pfam" id="PF24581">
    <property type="entry name" value="DUF7608"/>
    <property type="match status" value="1"/>
</dbReference>
<dbReference type="EMBL" id="JAVFHQ010000009">
    <property type="protein sequence ID" value="KAK4547872.1"/>
    <property type="molecule type" value="Genomic_DNA"/>
</dbReference>
<evidence type="ECO:0000256" key="6">
    <source>
        <dbReference type="SAM" id="MobiDB-lite"/>
    </source>
</evidence>
<dbReference type="Gene3D" id="3.40.50.300">
    <property type="entry name" value="P-loop containing nucleotide triphosphate hydrolases"/>
    <property type="match status" value="1"/>
</dbReference>
<dbReference type="Proteomes" id="UP001324427">
    <property type="component" value="Unassembled WGS sequence"/>
</dbReference>
<feature type="compositionally biased region" description="Basic and acidic residues" evidence="6">
    <location>
        <begin position="250"/>
        <end position="265"/>
    </location>
</feature>
<keyword evidence="9" id="KW-1185">Reference proteome</keyword>
<dbReference type="PANTHER" id="PTHR45644:SF56">
    <property type="entry name" value="AAA ATPASE, PUTATIVE (AFU_ORTHOLOGUE AFUA_2G12920)-RELATED"/>
    <property type="match status" value="1"/>
</dbReference>
<dbReference type="Gene3D" id="1.10.8.60">
    <property type="match status" value="1"/>
</dbReference>
<feature type="compositionally biased region" description="Basic residues" evidence="6">
    <location>
        <begin position="97"/>
        <end position="106"/>
    </location>
</feature>
<dbReference type="GO" id="GO:0005524">
    <property type="term" value="F:ATP binding"/>
    <property type="evidence" value="ECO:0007669"/>
    <property type="project" value="UniProtKB-KW"/>
</dbReference>
<dbReference type="InterPro" id="IPR056027">
    <property type="entry name" value="DUF7608"/>
</dbReference>
<dbReference type="InterPro" id="IPR003960">
    <property type="entry name" value="ATPase_AAA_CS"/>
</dbReference>